<gene>
    <name evidence="2" type="ORF">HHK36_019578</name>
</gene>
<sequence>MLGLIESPDLTSFINGEAPAPSETITAPDSSPSSGQKVITNPDFIAWRRADRLLRGWIKLTQSNYLLWRTQMLGLIKSQDLTSFINGEAPTPSETITAPDSSPSSGQKVITNPDFIAWRRADRLLRRWITGTLNEDSLSLVVGLETSMDVWTTLHDSYAQDLQEREFHLEQKLQLTRKVEDIPQALAAMTISDNQDTAWFPDIGASTHMTGNSVSQFTNDNPCDFEFSNGGFLIKHRDSHKIMMKGSRRGNLYALDDEATPQAFFSNRNKEQRNKFGIGGWGILNPKWLDI</sequence>
<evidence type="ECO:0008006" key="4">
    <source>
        <dbReference type="Google" id="ProtNLM"/>
    </source>
</evidence>
<evidence type="ECO:0000256" key="1">
    <source>
        <dbReference type="SAM" id="MobiDB-lite"/>
    </source>
</evidence>
<evidence type="ECO:0000313" key="3">
    <source>
        <dbReference type="Proteomes" id="UP000655225"/>
    </source>
</evidence>
<dbReference type="EMBL" id="JABCRI010000013">
    <property type="protein sequence ID" value="KAF8395628.1"/>
    <property type="molecule type" value="Genomic_DNA"/>
</dbReference>
<feature type="region of interest" description="Disordered" evidence="1">
    <location>
        <begin position="13"/>
        <end position="36"/>
    </location>
</feature>
<dbReference type="AlphaFoldDB" id="A0A835D9A0"/>
<organism evidence="2 3">
    <name type="scientific">Tetracentron sinense</name>
    <name type="common">Spur-leaf</name>
    <dbReference type="NCBI Taxonomy" id="13715"/>
    <lineage>
        <taxon>Eukaryota</taxon>
        <taxon>Viridiplantae</taxon>
        <taxon>Streptophyta</taxon>
        <taxon>Embryophyta</taxon>
        <taxon>Tracheophyta</taxon>
        <taxon>Spermatophyta</taxon>
        <taxon>Magnoliopsida</taxon>
        <taxon>Trochodendrales</taxon>
        <taxon>Trochodendraceae</taxon>
        <taxon>Tetracentron</taxon>
    </lineage>
</organism>
<proteinExistence type="predicted"/>
<dbReference type="OrthoDB" id="1845088at2759"/>
<protein>
    <recommendedName>
        <fullName evidence="4">Retrotransposon Copia-like N-terminal domain-containing protein</fullName>
    </recommendedName>
</protein>
<dbReference type="OMA" id="IGASTHM"/>
<name>A0A835D9A0_TETSI</name>
<keyword evidence="3" id="KW-1185">Reference proteome</keyword>
<evidence type="ECO:0000313" key="2">
    <source>
        <dbReference type="EMBL" id="KAF8395628.1"/>
    </source>
</evidence>
<dbReference type="Proteomes" id="UP000655225">
    <property type="component" value="Unassembled WGS sequence"/>
</dbReference>
<accession>A0A835D9A0</accession>
<comment type="caution">
    <text evidence="2">The sequence shown here is derived from an EMBL/GenBank/DDBJ whole genome shotgun (WGS) entry which is preliminary data.</text>
</comment>
<dbReference type="PANTHER" id="PTHR47481">
    <property type="match status" value="1"/>
</dbReference>
<feature type="compositionally biased region" description="Polar residues" evidence="1">
    <location>
        <begin position="92"/>
        <end position="107"/>
    </location>
</feature>
<reference evidence="2 3" key="1">
    <citation type="submission" date="2020-04" db="EMBL/GenBank/DDBJ databases">
        <title>Plant Genome Project.</title>
        <authorList>
            <person name="Zhang R.-G."/>
        </authorList>
    </citation>
    <scope>NUCLEOTIDE SEQUENCE [LARGE SCALE GENOMIC DNA]</scope>
    <source>
        <strain evidence="2">YNK0</strain>
        <tissue evidence="2">Leaf</tissue>
    </source>
</reference>
<feature type="region of interest" description="Disordered" evidence="1">
    <location>
        <begin position="87"/>
        <end position="107"/>
    </location>
</feature>
<feature type="compositionally biased region" description="Polar residues" evidence="1">
    <location>
        <begin position="23"/>
        <end position="36"/>
    </location>
</feature>
<dbReference type="PANTHER" id="PTHR47481:SF2">
    <property type="entry name" value="RETROTRANSPOSON GAG DOMAIN-CONTAINING PROTEIN"/>
    <property type="match status" value="1"/>
</dbReference>